<dbReference type="InterPro" id="IPR018488">
    <property type="entry name" value="cNMP-bd_CS"/>
</dbReference>
<dbReference type="AlphaFoldDB" id="A0A4R2IX22"/>
<dbReference type="CDD" id="cd00038">
    <property type="entry name" value="CAP_ED"/>
    <property type="match status" value="1"/>
</dbReference>
<dbReference type="GO" id="GO:0016811">
    <property type="term" value="F:hydrolase activity, acting on carbon-nitrogen (but not peptide) bonds, in linear amides"/>
    <property type="evidence" value="ECO:0007669"/>
    <property type="project" value="TreeGrafter"/>
</dbReference>
<dbReference type="InterPro" id="IPR000595">
    <property type="entry name" value="cNMP-bd_dom"/>
</dbReference>
<protein>
    <submittedName>
        <fullName evidence="3">Cyclic nucleotide-binding protein</fullName>
    </submittedName>
</protein>
<sequence length="388" mass="42158">MVIVAHNTSVNASSRQPPRLLGIFAHPDDETLCTGGTFAKYASAGAEVRVISLTKGGAGQIRDASAATRATLRAVREKELDAAGKELGLTETRCLEYPDGGLSEIDSQILVQLASELLSEIDPDVVITFGPDGFSGHPDHIAVGAAVTAACYEMRSATSIRLFHCHPPRSRMLLRDRLAEWVVELTTRFKGTKDFVRALSVFSSETTALGYAGDFVNVEWFPSGSYIIEQGEAATMMYFLLSGHVEIRREGEDGRVRVVDRSGPGEFIGEVGIATGQPRNAHVVAVDDVTSLTFLASEPVPIDGRGEQAQLLRTRSLPSGDQIDARVSTCIDVSDFVGHKIRATAAHRTQYPIDPGMFPDPILQEMFGVEYFIQVLPERELHTSLLDE</sequence>
<evidence type="ECO:0000313" key="4">
    <source>
        <dbReference type="Proteomes" id="UP000295573"/>
    </source>
</evidence>
<dbReference type="InterPro" id="IPR024078">
    <property type="entry name" value="LmbE-like_dom_sf"/>
</dbReference>
<dbReference type="EMBL" id="SLWR01000003">
    <property type="protein sequence ID" value="TCO49026.1"/>
    <property type="molecule type" value="Genomic_DNA"/>
</dbReference>
<accession>A0A4R2IX22</accession>
<dbReference type="GO" id="GO:0016137">
    <property type="term" value="P:glycoside metabolic process"/>
    <property type="evidence" value="ECO:0007669"/>
    <property type="project" value="UniProtKB-ARBA"/>
</dbReference>
<evidence type="ECO:0000256" key="1">
    <source>
        <dbReference type="ARBA" id="ARBA00022833"/>
    </source>
</evidence>
<dbReference type="InterPro" id="IPR014710">
    <property type="entry name" value="RmlC-like_jellyroll"/>
</dbReference>
<feature type="domain" description="Cyclic nucleotide-binding" evidence="2">
    <location>
        <begin position="221"/>
        <end position="289"/>
    </location>
</feature>
<organism evidence="3 4">
    <name type="scientific">Kribbella antiqua</name>
    <dbReference type="NCBI Taxonomy" id="2512217"/>
    <lineage>
        <taxon>Bacteria</taxon>
        <taxon>Bacillati</taxon>
        <taxon>Actinomycetota</taxon>
        <taxon>Actinomycetes</taxon>
        <taxon>Propionibacteriales</taxon>
        <taxon>Kribbellaceae</taxon>
        <taxon>Kribbella</taxon>
    </lineage>
</organism>
<dbReference type="Pfam" id="PF00027">
    <property type="entry name" value="cNMP_binding"/>
    <property type="match status" value="1"/>
</dbReference>
<name>A0A4R2IX22_9ACTN</name>
<comment type="caution">
    <text evidence="3">The sequence shown here is derived from an EMBL/GenBank/DDBJ whole genome shotgun (WGS) entry which is preliminary data.</text>
</comment>
<dbReference type="InterPro" id="IPR003737">
    <property type="entry name" value="GlcNAc_PI_deacetylase-related"/>
</dbReference>
<dbReference type="Gene3D" id="3.40.50.10320">
    <property type="entry name" value="LmbE-like"/>
    <property type="match status" value="1"/>
</dbReference>
<dbReference type="Pfam" id="PF02585">
    <property type="entry name" value="PIG-L"/>
    <property type="match status" value="1"/>
</dbReference>
<keyword evidence="1" id="KW-0862">Zinc</keyword>
<reference evidence="3 4" key="1">
    <citation type="journal article" date="2015" name="Stand. Genomic Sci.">
        <title>Genomic Encyclopedia of Bacterial and Archaeal Type Strains, Phase III: the genomes of soil and plant-associated and newly described type strains.</title>
        <authorList>
            <person name="Whitman W.B."/>
            <person name="Woyke T."/>
            <person name="Klenk H.P."/>
            <person name="Zhou Y."/>
            <person name="Lilburn T.G."/>
            <person name="Beck B.J."/>
            <person name="De Vos P."/>
            <person name="Vandamme P."/>
            <person name="Eisen J.A."/>
            <person name="Garrity G."/>
            <person name="Hugenholtz P."/>
            <person name="Kyrpides N.C."/>
        </authorList>
    </citation>
    <scope>NUCLEOTIDE SEQUENCE [LARGE SCALE GENOMIC DNA]</scope>
    <source>
        <strain evidence="3 4">VKM Ac-2541</strain>
    </source>
</reference>
<evidence type="ECO:0000259" key="2">
    <source>
        <dbReference type="PROSITE" id="PS50042"/>
    </source>
</evidence>
<dbReference type="InterPro" id="IPR018490">
    <property type="entry name" value="cNMP-bd_dom_sf"/>
</dbReference>
<dbReference type="PANTHER" id="PTHR12993">
    <property type="entry name" value="N-ACETYLGLUCOSAMINYL-PHOSPHATIDYLINOSITOL DE-N-ACETYLASE-RELATED"/>
    <property type="match status" value="1"/>
</dbReference>
<proteinExistence type="predicted"/>
<keyword evidence="4" id="KW-1185">Reference proteome</keyword>
<dbReference type="PROSITE" id="PS00888">
    <property type="entry name" value="CNMP_BINDING_1"/>
    <property type="match status" value="1"/>
</dbReference>
<gene>
    <name evidence="3" type="ORF">EV646_1033</name>
</gene>
<dbReference type="SUPFAM" id="SSF102588">
    <property type="entry name" value="LmbE-like"/>
    <property type="match status" value="1"/>
</dbReference>
<evidence type="ECO:0000313" key="3">
    <source>
        <dbReference type="EMBL" id="TCO49026.1"/>
    </source>
</evidence>
<dbReference type="Gene3D" id="2.60.120.10">
    <property type="entry name" value="Jelly Rolls"/>
    <property type="match status" value="1"/>
</dbReference>
<dbReference type="PROSITE" id="PS50042">
    <property type="entry name" value="CNMP_BINDING_3"/>
    <property type="match status" value="1"/>
</dbReference>
<dbReference type="SMART" id="SM00100">
    <property type="entry name" value="cNMP"/>
    <property type="match status" value="1"/>
</dbReference>
<dbReference type="RefSeq" id="WP_132146219.1">
    <property type="nucleotide sequence ID" value="NZ_SLWR01000003.1"/>
</dbReference>
<dbReference type="SUPFAM" id="SSF51206">
    <property type="entry name" value="cAMP-binding domain-like"/>
    <property type="match status" value="1"/>
</dbReference>
<dbReference type="Proteomes" id="UP000295573">
    <property type="component" value="Unassembled WGS sequence"/>
</dbReference>
<dbReference type="PANTHER" id="PTHR12993:SF11">
    <property type="entry name" value="N-ACETYLGLUCOSAMINYL-PHOSPHATIDYLINOSITOL DE-N-ACETYLASE"/>
    <property type="match status" value="1"/>
</dbReference>